<dbReference type="Pfam" id="PF14960">
    <property type="entry name" value="ATP_synth_reg"/>
    <property type="match status" value="1"/>
</dbReference>
<evidence type="ECO:0000256" key="4">
    <source>
        <dbReference type="ARBA" id="ARBA00023128"/>
    </source>
</evidence>
<sequence>METHHSLEFPEDFPGELYAVKAMAGDHAELEHLKGWQKYYNTYTIIGRRNIAISTYGFIALGVIIYKLKNRNSADKHVAVDAKKH</sequence>
<keyword evidence="2 6" id="KW-0812">Transmembrane</keyword>
<dbReference type="Proteomes" id="UP000192578">
    <property type="component" value="Unassembled WGS sequence"/>
</dbReference>
<name>A0A1W0WSC8_HYPEX</name>
<keyword evidence="3 6" id="KW-1133">Transmembrane helix</keyword>
<protein>
    <recommendedName>
        <fullName evidence="9">Up-regulated during skeletal muscle growth protein 5</fullName>
    </recommendedName>
</protein>
<proteinExistence type="predicted"/>
<dbReference type="AlphaFoldDB" id="A0A1W0WSC8"/>
<evidence type="ECO:0000256" key="3">
    <source>
        <dbReference type="ARBA" id="ARBA00022989"/>
    </source>
</evidence>
<feature type="transmembrane region" description="Helical" evidence="6">
    <location>
        <begin position="51"/>
        <end position="68"/>
    </location>
</feature>
<comment type="subcellular location">
    <subcellularLocation>
        <location evidence="1">Mitochondrion membrane</location>
        <topology evidence="1">Single-pass membrane protein</topology>
    </subcellularLocation>
</comment>
<evidence type="ECO:0000256" key="5">
    <source>
        <dbReference type="ARBA" id="ARBA00023136"/>
    </source>
</evidence>
<dbReference type="InterPro" id="IPR009125">
    <property type="entry name" value="ATPMK"/>
</dbReference>
<keyword evidence="5 6" id="KW-0472">Membrane</keyword>
<keyword evidence="8" id="KW-1185">Reference proteome</keyword>
<dbReference type="GO" id="GO:0031966">
    <property type="term" value="C:mitochondrial membrane"/>
    <property type="evidence" value="ECO:0007669"/>
    <property type="project" value="UniProtKB-SubCell"/>
</dbReference>
<reference evidence="8" key="1">
    <citation type="submission" date="2017-01" db="EMBL/GenBank/DDBJ databases">
        <title>Comparative genomics of anhydrobiosis in the tardigrade Hypsibius dujardini.</title>
        <authorList>
            <person name="Yoshida Y."/>
            <person name="Koutsovoulos G."/>
            <person name="Laetsch D."/>
            <person name="Stevens L."/>
            <person name="Kumar S."/>
            <person name="Horikawa D."/>
            <person name="Ishino K."/>
            <person name="Komine S."/>
            <person name="Tomita M."/>
            <person name="Blaxter M."/>
            <person name="Arakawa K."/>
        </authorList>
    </citation>
    <scope>NUCLEOTIDE SEQUENCE [LARGE SCALE GENOMIC DNA]</scope>
    <source>
        <strain evidence="8">Z151</strain>
    </source>
</reference>
<dbReference type="PANTHER" id="PTHR34038:SF1">
    <property type="entry name" value="ATP SYNTHASE MEMBRANE SUBUNIT K, MITOCHONDRIAL"/>
    <property type="match status" value="1"/>
</dbReference>
<evidence type="ECO:0000256" key="1">
    <source>
        <dbReference type="ARBA" id="ARBA00004304"/>
    </source>
</evidence>
<accession>A0A1W0WSC8</accession>
<keyword evidence="4" id="KW-0496">Mitochondrion</keyword>
<dbReference type="PANTHER" id="PTHR34038">
    <property type="entry name" value="ATP SYNTHASE MEMBRANE SUBUNIT DAPIT, MITOCHONDRIAL"/>
    <property type="match status" value="1"/>
</dbReference>
<dbReference type="PRINTS" id="PR01821">
    <property type="entry name" value="DAPIT"/>
</dbReference>
<evidence type="ECO:0000256" key="6">
    <source>
        <dbReference type="SAM" id="Phobius"/>
    </source>
</evidence>
<evidence type="ECO:0008006" key="9">
    <source>
        <dbReference type="Google" id="ProtNLM"/>
    </source>
</evidence>
<gene>
    <name evidence="7" type="ORF">BV898_07824</name>
</gene>
<evidence type="ECO:0000313" key="7">
    <source>
        <dbReference type="EMBL" id="OQV18053.1"/>
    </source>
</evidence>
<evidence type="ECO:0000256" key="2">
    <source>
        <dbReference type="ARBA" id="ARBA00022692"/>
    </source>
</evidence>
<dbReference type="EMBL" id="MTYJ01000053">
    <property type="protein sequence ID" value="OQV18053.1"/>
    <property type="molecule type" value="Genomic_DNA"/>
</dbReference>
<dbReference type="OrthoDB" id="9435504at2759"/>
<evidence type="ECO:0000313" key="8">
    <source>
        <dbReference type="Proteomes" id="UP000192578"/>
    </source>
</evidence>
<comment type="caution">
    <text evidence="7">The sequence shown here is derived from an EMBL/GenBank/DDBJ whole genome shotgun (WGS) entry which is preliminary data.</text>
</comment>
<organism evidence="7 8">
    <name type="scientific">Hypsibius exemplaris</name>
    <name type="common">Freshwater tardigrade</name>
    <dbReference type="NCBI Taxonomy" id="2072580"/>
    <lineage>
        <taxon>Eukaryota</taxon>
        <taxon>Metazoa</taxon>
        <taxon>Ecdysozoa</taxon>
        <taxon>Tardigrada</taxon>
        <taxon>Eutardigrada</taxon>
        <taxon>Parachela</taxon>
        <taxon>Hypsibioidea</taxon>
        <taxon>Hypsibiidae</taxon>
        <taxon>Hypsibius</taxon>
    </lineage>
</organism>